<sequence length="430" mass="47589">MTLSIEPADQPFPILRLFRTRLVPGLALSAVLLLGGGWVSVTSLEKRVYLETTQRRVENTVRLVERAEPQTWERLLSGESPALVLADPAGARARFLLEETANDGHVLQLKIFNERGITLYATDPADLGVREENALMRQVLRDKKPQIETTQRDNLSLYEIYVPINTKEHTIAFEVYEPSSILDEVIVESFSRFAVLPIVILLGFGLWLQRVVTKAQADIDGRVEVQQTLRRQLERFVSQSAGLAARQSPGGQVPTTRAGMTLFYSDVRDFTSLAEFHPPKATVEFLNELMTRQVEIVTTHGGDVDKMIGDALLVRFEGSDREARALAAAQSILIDLAAHPMARAIGIGIYDGEAILGAIGPKERQDFTVIGDSVNLAARLCSLAEENQLVIDEQALRRSGLPDDGFSPAEENKVKGRKGLVSVRRWSPSV</sequence>
<gene>
    <name evidence="2" type="ORF">A6A04_03245</name>
</gene>
<accession>A0A178MKE8</accession>
<dbReference type="RefSeq" id="WP_068493494.1">
    <property type="nucleotide sequence ID" value="NZ_LWQT01000066.1"/>
</dbReference>
<dbReference type="GO" id="GO:0035556">
    <property type="term" value="P:intracellular signal transduction"/>
    <property type="evidence" value="ECO:0007669"/>
    <property type="project" value="InterPro"/>
</dbReference>
<dbReference type="CDD" id="cd07302">
    <property type="entry name" value="CHD"/>
    <property type="match status" value="1"/>
</dbReference>
<dbReference type="GO" id="GO:0004016">
    <property type="term" value="F:adenylate cyclase activity"/>
    <property type="evidence" value="ECO:0007669"/>
    <property type="project" value="UniProtKB-ARBA"/>
</dbReference>
<dbReference type="SMART" id="SM00044">
    <property type="entry name" value="CYCc"/>
    <property type="match status" value="1"/>
</dbReference>
<dbReference type="InterPro" id="IPR001054">
    <property type="entry name" value="A/G_cyclase"/>
</dbReference>
<feature type="domain" description="Guanylate cyclase" evidence="1">
    <location>
        <begin position="261"/>
        <end position="381"/>
    </location>
</feature>
<keyword evidence="3" id="KW-1185">Reference proteome</keyword>
<dbReference type="SUPFAM" id="SSF55073">
    <property type="entry name" value="Nucleotide cyclase"/>
    <property type="match status" value="1"/>
</dbReference>
<dbReference type="Proteomes" id="UP000078428">
    <property type="component" value="Unassembled WGS sequence"/>
</dbReference>
<dbReference type="InterPro" id="IPR050697">
    <property type="entry name" value="Adenylyl/Guanylyl_Cyclase_3/4"/>
</dbReference>
<name>A0A178MKE8_9PROT</name>
<dbReference type="PROSITE" id="PS50125">
    <property type="entry name" value="GUANYLATE_CYCLASE_2"/>
    <property type="match status" value="1"/>
</dbReference>
<evidence type="ECO:0000313" key="2">
    <source>
        <dbReference type="EMBL" id="OAN49146.1"/>
    </source>
</evidence>
<evidence type="ECO:0000259" key="1">
    <source>
        <dbReference type="PROSITE" id="PS50125"/>
    </source>
</evidence>
<evidence type="ECO:0000313" key="3">
    <source>
        <dbReference type="Proteomes" id="UP000078428"/>
    </source>
</evidence>
<proteinExistence type="predicted"/>
<dbReference type="GO" id="GO:0009190">
    <property type="term" value="P:cyclic nucleotide biosynthetic process"/>
    <property type="evidence" value="ECO:0007669"/>
    <property type="project" value="InterPro"/>
</dbReference>
<dbReference type="STRING" id="1285242.A6A04_03245"/>
<dbReference type="InterPro" id="IPR029787">
    <property type="entry name" value="Nucleotide_cyclase"/>
</dbReference>
<dbReference type="Gene3D" id="3.30.70.1230">
    <property type="entry name" value="Nucleotide cyclase"/>
    <property type="match status" value="1"/>
</dbReference>
<comment type="caution">
    <text evidence="2">The sequence shown here is derived from an EMBL/GenBank/DDBJ whole genome shotgun (WGS) entry which is preliminary data.</text>
</comment>
<reference evidence="2 3" key="1">
    <citation type="submission" date="2016-04" db="EMBL/GenBank/DDBJ databases">
        <title>Draft genome sequence of freshwater magnetotactic bacteria Magnetospirillum marisnigri SP-1 and Magnetospirillum moscoviense BB-1.</title>
        <authorList>
            <person name="Koziaeva V."/>
            <person name="Dziuba M.V."/>
            <person name="Ivanov T.M."/>
            <person name="Kuznetsov B."/>
            <person name="Grouzdev D.S."/>
        </authorList>
    </citation>
    <scope>NUCLEOTIDE SEQUENCE [LARGE SCALE GENOMIC DNA]</scope>
    <source>
        <strain evidence="2 3">SP-1</strain>
    </source>
</reference>
<organism evidence="2 3">
    <name type="scientific">Paramagnetospirillum marisnigri</name>
    <dbReference type="NCBI Taxonomy" id="1285242"/>
    <lineage>
        <taxon>Bacteria</taxon>
        <taxon>Pseudomonadati</taxon>
        <taxon>Pseudomonadota</taxon>
        <taxon>Alphaproteobacteria</taxon>
        <taxon>Rhodospirillales</taxon>
        <taxon>Magnetospirillaceae</taxon>
        <taxon>Paramagnetospirillum</taxon>
    </lineage>
</organism>
<dbReference type="AlphaFoldDB" id="A0A178MKE8"/>
<dbReference type="PANTHER" id="PTHR43081">
    <property type="entry name" value="ADENYLATE CYCLASE, TERMINAL-DIFFERENTIATION SPECIFIC-RELATED"/>
    <property type="match status" value="1"/>
</dbReference>
<dbReference type="Pfam" id="PF00211">
    <property type="entry name" value="Guanylate_cyc"/>
    <property type="match status" value="1"/>
</dbReference>
<dbReference type="OrthoDB" id="9762462at2"/>
<dbReference type="PANTHER" id="PTHR43081:SF1">
    <property type="entry name" value="ADENYLATE CYCLASE, TERMINAL-DIFFERENTIATION SPECIFIC"/>
    <property type="match status" value="1"/>
</dbReference>
<protein>
    <submittedName>
        <fullName evidence="2">Adenylate cyclase</fullName>
    </submittedName>
</protein>
<dbReference type="EMBL" id="LWQT01000066">
    <property type="protein sequence ID" value="OAN49146.1"/>
    <property type="molecule type" value="Genomic_DNA"/>
</dbReference>